<proteinExistence type="predicted"/>
<dbReference type="Proteomes" id="UP001177260">
    <property type="component" value="Unassembled WGS sequence"/>
</dbReference>
<protein>
    <submittedName>
        <fullName evidence="1">Uncharacterized protein</fullName>
    </submittedName>
</protein>
<gene>
    <name evidence="1" type="ORF">N8T08_006353</name>
</gene>
<organism evidence="1 2">
    <name type="scientific">Aspergillus melleus</name>
    <dbReference type="NCBI Taxonomy" id="138277"/>
    <lineage>
        <taxon>Eukaryota</taxon>
        <taxon>Fungi</taxon>
        <taxon>Dikarya</taxon>
        <taxon>Ascomycota</taxon>
        <taxon>Pezizomycotina</taxon>
        <taxon>Eurotiomycetes</taxon>
        <taxon>Eurotiomycetidae</taxon>
        <taxon>Eurotiales</taxon>
        <taxon>Aspergillaceae</taxon>
        <taxon>Aspergillus</taxon>
        <taxon>Aspergillus subgen. Circumdati</taxon>
    </lineage>
</organism>
<evidence type="ECO:0000313" key="2">
    <source>
        <dbReference type="Proteomes" id="UP001177260"/>
    </source>
</evidence>
<evidence type="ECO:0000313" key="1">
    <source>
        <dbReference type="EMBL" id="KAK1143547.1"/>
    </source>
</evidence>
<dbReference type="EMBL" id="JAOPJF010000039">
    <property type="protein sequence ID" value="KAK1143547.1"/>
    <property type="molecule type" value="Genomic_DNA"/>
</dbReference>
<sequence length="200" mass="22216">MSSIPSTPPPPNTNTNTNTNQQIPHPSPTPGETPNPHNNIPPSSSPSPQTEKETHEAKTAFLATLHSVGQNHETQIRDRARVLHTNAHALSKQENELQTATDGLRKQNDQWAKVADSAREGLKEIGDVQNWAELIERDLMVVEETVRLAEEKERVEEEEERERRGEGEGNGHLREQEGDGDGDGGGKDKGKGKGKGWFWW</sequence>
<name>A0ACC3B049_9EURO</name>
<accession>A0ACC3B049</accession>
<reference evidence="1 2" key="1">
    <citation type="journal article" date="2023" name="ACS Omega">
        <title>Identification of the Neoaspergillic Acid Biosynthesis Gene Cluster by Establishing an In Vitro CRISPR-Ribonucleoprotein Genetic System in Aspergillus melleus.</title>
        <authorList>
            <person name="Yuan B."/>
            <person name="Grau M.F."/>
            <person name="Murata R.M."/>
            <person name="Torok T."/>
            <person name="Venkateswaran K."/>
            <person name="Stajich J.E."/>
            <person name="Wang C.C.C."/>
        </authorList>
    </citation>
    <scope>NUCLEOTIDE SEQUENCE [LARGE SCALE GENOMIC DNA]</scope>
    <source>
        <strain evidence="1 2">IMV 1140</strain>
    </source>
</reference>
<keyword evidence="2" id="KW-1185">Reference proteome</keyword>
<comment type="caution">
    <text evidence="1">The sequence shown here is derived from an EMBL/GenBank/DDBJ whole genome shotgun (WGS) entry which is preliminary data.</text>
</comment>